<evidence type="ECO:0000313" key="2">
    <source>
        <dbReference type="Proteomes" id="UP000026961"/>
    </source>
</evidence>
<accession>A0A0D9YQ86</accession>
<reference evidence="1" key="2">
    <citation type="submission" date="2018-05" db="EMBL/GenBank/DDBJ databases">
        <title>OgluRS3 (Oryza glumaepatula Reference Sequence Version 3).</title>
        <authorList>
            <person name="Zhang J."/>
            <person name="Kudrna D."/>
            <person name="Lee S."/>
            <person name="Talag J."/>
            <person name="Welchert J."/>
            <person name="Wing R.A."/>
        </authorList>
    </citation>
    <scope>NUCLEOTIDE SEQUENCE [LARGE SCALE GENOMIC DNA]</scope>
</reference>
<evidence type="ECO:0000313" key="1">
    <source>
        <dbReference type="EnsemblPlants" id="OGLUM02G11630.1"/>
    </source>
</evidence>
<organism evidence="1">
    <name type="scientific">Oryza glumipatula</name>
    <dbReference type="NCBI Taxonomy" id="40148"/>
    <lineage>
        <taxon>Eukaryota</taxon>
        <taxon>Viridiplantae</taxon>
        <taxon>Streptophyta</taxon>
        <taxon>Embryophyta</taxon>
        <taxon>Tracheophyta</taxon>
        <taxon>Spermatophyta</taxon>
        <taxon>Magnoliopsida</taxon>
        <taxon>Liliopsida</taxon>
        <taxon>Poales</taxon>
        <taxon>Poaceae</taxon>
        <taxon>BOP clade</taxon>
        <taxon>Oryzoideae</taxon>
        <taxon>Oryzeae</taxon>
        <taxon>Oryzinae</taxon>
        <taxon>Oryza</taxon>
    </lineage>
</organism>
<sequence length="75" mass="7917">MDSHACTTRRRGEFLVLPGMLEIASSPPVGGTAGRRSCRSLSSETSVAGDTSTCCRDVLASPATTSIPRRLYLAM</sequence>
<dbReference type="AlphaFoldDB" id="A0A0D9YQ86"/>
<keyword evidence="2" id="KW-1185">Reference proteome</keyword>
<dbReference type="Proteomes" id="UP000026961">
    <property type="component" value="Chromosome 2"/>
</dbReference>
<protein>
    <submittedName>
        <fullName evidence="1">Uncharacterized protein</fullName>
    </submittedName>
</protein>
<reference evidence="1" key="1">
    <citation type="submission" date="2015-04" db="UniProtKB">
        <authorList>
            <consortium name="EnsemblPlants"/>
        </authorList>
    </citation>
    <scope>IDENTIFICATION</scope>
</reference>
<dbReference type="HOGENOM" id="CLU_2675087_0_0_1"/>
<name>A0A0D9YQ86_9ORYZ</name>
<dbReference type="EnsemblPlants" id="OGLUM02G11630.1">
    <property type="protein sequence ID" value="OGLUM02G11630.1"/>
    <property type="gene ID" value="OGLUM02G11630"/>
</dbReference>
<dbReference type="Gramene" id="OGLUM02G11630.1">
    <property type="protein sequence ID" value="OGLUM02G11630.1"/>
    <property type="gene ID" value="OGLUM02G11630"/>
</dbReference>
<proteinExistence type="predicted"/>